<dbReference type="InParanoid" id="K0KXM1"/>
<evidence type="ECO:0000313" key="11">
    <source>
        <dbReference type="Proteomes" id="UP000009328"/>
    </source>
</evidence>
<evidence type="ECO:0000256" key="4">
    <source>
        <dbReference type="ARBA" id="ARBA00022728"/>
    </source>
</evidence>
<comment type="similarity">
    <text evidence="2 7">Belongs to the SLU7 family.</text>
</comment>
<evidence type="ECO:0000259" key="9">
    <source>
        <dbReference type="Pfam" id="PF11708"/>
    </source>
</evidence>
<dbReference type="GO" id="GO:0030628">
    <property type="term" value="F:pre-mRNA 3'-splice site binding"/>
    <property type="evidence" value="ECO:0007669"/>
    <property type="project" value="UniProtKB-UniRule"/>
</dbReference>
<sequence length="367" mass="43206">MSNKKPTNPKENPYVPKYIKDVPWFQEQTNPNDYLSHHRNGNKEEEILNSEPKIGAGIKDEFISVQPEVQPKPKFKKLRGKKGCLNCGGIDHDQKNCLEKPGKSKINNKVEKPILNKRNEELDYDGQRDRWYGYDSKDYKKYLTNWEIKQKEKENEADNTKQYDTDEEIELKELGLDHDLEFINTEKQPGEKTIRIREDKAIYLQNYTNDNITYDPKSRMIRDQSTGFFNEQNLFVKHMTGDALKYEKTKTFAWDEEKKGVDASNYASNPTLADIKINETKNENRIKSEKVKSELMKKYDGSLSIKDQSDEEEESEPEPQYKDFTISKYIEDEYINNHTSVWGSYYKDGKWGYQCCKGMFKNSYCNK</sequence>
<evidence type="ECO:0000256" key="6">
    <source>
        <dbReference type="ARBA" id="ARBA00023242"/>
    </source>
</evidence>
<dbReference type="EMBL" id="CAIF01000235">
    <property type="protein sequence ID" value="CCH46224.1"/>
    <property type="molecule type" value="Genomic_DNA"/>
</dbReference>
<comment type="caution">
    <text evidence="10">The sequence shown here is derived from an EMBL/GenBank/DDBJ whole genome shotgun (WGS) entry which is preliminary data.</text>
</comment>
<dbReference type="AlphaFoldDB" id="K0KXM1"/>
<evidence type="ECO:0000256" key="7">
    <source>
        <dbReference type="RuleBase" id="RU367071"/>
    </source>
</evidence>
<evidence type="ECO:0000256" key="2">
    <source>
        <dbReference type="ARBA" id="ARBA00007203"/>
    </source>
</evidence>
<protein>
    <recommendedName>
        <fullName evidence="7">Pre-mRNA-splicing factor SLU7</fullName>
    </recommendedName>
</protein>
<keyword evidence="11" id="KW-1185">Reference proteome</keyword>
<dbReference type="FunCoup" id="K0KXM1">
    <property type="interactions" value="521"/>
</dbReference>
<keyword evidence="3 7" id="KW-0507">mRNA processing</keyword>
<dbReference type="InterPro" id="IPR021715">
    <property type="entry name" value="Slu7_dom"/>
</dbReference>
<dbReference type="STRING" id="1206466.K0KXM1"/>
<evidence type="ECO:0000313" key="10">
    <source>
        <dbReference type="EMBL" id="CCH46224.1"/>
    </source>
</evidence>
<organism evidence="10 11">
    <name type="scientific">Wickerhamomyces ciferrii (strain ATCC 14091 / BCRC 22168 / CBS 111 / JCM 3599 / NBRC 0793 / NRRL Y-1031 F-60-10)</name>
    <name type="common">Yeast</name>
    <name type="synonym">Pichia ciferrii</name>
    <dbReference type="NCBI Taxonomy" id="1206466"/>
    <lineage>
        <taxon>Eukaryota</taxon>
        <taxon>Fungi</taxon>
        <taxon>Dikarya</taxon>
        <taxon>Ascomycota</taxon>
        <taxon>Saccharomycotina</taxon>
        <taxon>Saccharomycetes</taxon>
        <taxon>Phaffomycetales</taxon>
        <taxon>Wickerhamomycetaceae</taxon>
        <taxon>Wickerhamomyces</taxon>
    </lineage>
</organism>
<dbReference type="InterPro" id="IPR039974">
    <property type="entry name" value="Splicing_factor_SLU7"/>
</dbReference>
<dbReference type="PANTHER" id="PTHR12942:SF2">
    <property type="entry name" value="PRE-MRNA-SPLICING FACTOR SLU7"/>
    <property type="match status" value="1"/>
</dbReference>
<comment type="subcellular location">
    <subcellularLocation>
        <location evidence="1 7">Nucleus</location>
    </subcellularLocation>
</comment>
<dbReference type="eggNOG" id="KOG2560">
    <property type="taxonomic scope" value="Eukaryota"/>
</dbReference>
<keyword evidence="4 7" id="KW-0747">Spliceosome</keyword>
<feature type="region of interest" description="Disordered" evidence="8">
    <location>
        <begin position="301"/>
        <end position="322"/>
    </location>
</feature>
<keyword evidence="6 7" id="KW-0539">Nucleus</keyword>
<evidence type="ECO:0000256" key="3">
    <source>
        <dbReference type="ARBA" id="ARBA00022664"/>
    </source>
</evidence>
<reference evidence="10 11" key="1">
    <citation type="journal article" date="2012" name="Eukaryot. Cell">
        <title>Draft genome sequence of Wickerhamomyces ciferrii NRRL Y-1031 F-60-10.</title>
        <authorList>
            <person name="Schneider J."/>
            <person name="Andrea H."/>
            <person name="Blom J."/>
            <person name="Jaenicke S."/>
            <person name="Ruckert C."/>
            <person name="Schorsch C."/>
            <person name="Szczepanowski R."/>
            <person name="Farwick M."/>
            <person name="Goesmann A."/>
            <person name="Puhler A."/>
            <person name="Schaffer S."/>
            <person name="Tauch A."/>
            <person name="Kohler T."/>
            <person name="Brinkrolf K."/>
        </authorList>
    </citation>
    <scope>NUCLEOTIDE SEQUENCE [LARGE SCALE GENOMIC DNA]</scope>
    <source>
        <strain evidence="11">ATCC 14091 / BCRC 22168 / CBS 111 / JCM 3599 / NBRC 0793 / NRRL Y-1031 F-60-10</strain>
    </source>
</reference>
<dbReference type="GO" id="GO:0005681">
    <property type="term" value="C:spliceosomal complex"/>
    <property type="evidence" value="ECO:0007669"/>
    <property type="project" value="UniProtKB-UniRule"/>
</dbReference>
<dbReference type="HOGENOM" id="CLU_019317_3_0_1"/>
<dbReference type="Proteomes" id="UP000009328">
    <property type="component" value="Unassembled WGS sequence"/>
</dbReference>
<feature type="domain" description="Pre-mRNA-splicing factor SLU7" evidence="9">
    <location>
        <begin position="122"/>
        <end position="344"/>
    </location>
</feature>
<dbReference type="PANTHER" id="PTHR12942">
    <property type="entry name" value="STEP II SPLICING FACTOR SLU7"/>
    <property type="match status" value="1"/>
</dbReference>
<keyword evidence="5 7" id="KW-0508">mRNA splicing</keyword>
<dbReference type="GO" id="GO:0000398">
    <property type="term" value="P:mRNA splicing, via spliceosome"/>
    <property type="evidence" value="ECO:0007669"/>
    <property type="project" value="UniProtKB-UniRule"/>
</dbReference>
<proteinExistence type="inferred from homology"/>
<evidence type="ECO:0000256" key="5">
    <source>
        <dbReference type="ARBA" id="ARBA00023187"/>
    </source>
</evidence>
<evidence type="ECO:0000256" key="8">
    <source>
        <dbReference type="SAM" id="MobiDB-lite"/>
    </source>
</evidence>
<accession>K0KXM1</accession>
<comment type="function">
    <text evidence="7">Involved in pre-mRNA splicing.</text>
</comment>
<comment type="subunit">
    <text evidence="7">Associated with the spliceosome.</text>
</comment>
<evidence type="ECO:0000256" key="1">
    <source>
        <dbReference type="ARBA" id="ARBA00004123"/>
    </source>
</evidence>
<gene>
    <name evidence="10" type="ORF">BN7_5815</name>
</gene>
<name>K0KXM1_WICCF</name>
<dbReference type="Pfam" id="PF11708">
    <property type="entry name" value="Slu7"/>
    <property type="match status" value="1"/>
</dbReference>